<comment type="caution">
    <text evidence="1">The sequence shown here is derived from an EMBL/GenBank/DDBJ whole genome shotgun (WGS) entry which is preliminary data.</text>
</comment>
<proteinExistence type="predicted"/>
<dbReference type="EMBL" id="JAAJBW010000465">
    <property type="protein sequence ID" value="NGG26627.1"/>
    <property type="molecule type" value="Genomic_DNA"/>
</dbReference>
<gene>
    <name evidence="1" type="ORF">G0Y31_11660</name>
</gene>
<accession>A0A6G4N7S7</accession>
<dbReference type="AlphaFoldDB" id="A0A6G4N7S7"/>
<reference evidence="1" key="1">
    <citation type="submission" date="2020-02" db="EMBL/GenBank/DDBJ databases">
        <title>Novel Insights Into The Classification of Staphylococcal Beta-Lactamases In Relation To The Cefazolin Inoculum Effect.</title>
        <authorList>
            <person name="Carvajal L.P."/>
            <person name="Rincon S."/>
            <person name="Echeverri A."/>
            <person name="Porras J."/>
            <person name="Rios R."/>
            <person name="Ordonez K."/>
            <person name="Seas C."/>
            <person name="Gomez-Villegas S."/>
            <person name="Diaz L."/>
            <person name="Arias C.A."/>
            <person name="Reyes J."/>
        </authorList>
    </citation>
    <scope>NUCLEOTIDE SEQUENCE</scope>
    <source>
        <strain evidence="1">UG241</strain>
    </source>
</reference>
<sequence>MGENVLICLCGSVNSINISHYII</sequence>
<name>A0A6G4N7S7_STAAU</name>
<evidence type="ECO:0000313" key="1">
    <source>
        <dbReference type="EMBL" id="NGG26627.1"/>
    </source>
</evidence>
<organism evidence="1">
    <name type="scientific">Staphylococcus aureus</name>
    <dbReference type="NCBI Taxonomy" id="1280"/>
    <lineage>
        <taxon>Bacteria</taxon>
        <taxon>Bacillati</taxon>
        <taxon>Bacillota</taxon>
        <taxon>Bacilli</taxon>
        <taxon>Bacillales</taxon>
        <taxon>Staphylococcaceae</taxon>
        <taxon>Staphylococcus</taxon>
    </lineage>
</organism>
<protein>
    <submittedName>
        <fullName evidence="1">Enterotoxin</fullName>
    </submittedName>
</protein>
<feature type="non-terminal residue" evidence="1">
    <location>
        <position position="23"/>
    </location>
</feature>